<dbReference type="Gene3D" id="1.10.260.40">
    <property type="entry name" value="lambda repressor-like DNA-binding domains"/>
    <property type="match status" value="1"/>
</dbReference>
<dbReference type="SUPFAM" id="SSF47413">
    <property type="entry name" value="lambda repressor-like DNA-binding domains"/>
    <property type="match status" value="1"/>
</dbReference>
<comment type="caution">
    <text evidence="2">The sequence shown here is derived from an EMBL/GenBank/DDBJ whole genome shotgun (WGS) entry which is preliminary data.</text>
</comment>
<dbReference type="InterPro" id="IPR011990">
    <property type="entry name" value="TPR-like_helical_dom_sf"/>
</dbReference>
<gene>
    <name evidence="2" type="ORF">KDI_08150</name>
</gene>
<dbReference type="InterPro" id="IPR001387">
    <property type="entry name" value="Cro/C1-type_HTH"/>
</dbReference>
<evidence type="ECO:0000313" key="2">
    <source>
        <dbReference type="EMBL" id="GCF07251.1"/>
    </source>
</evidence>
<dbReference type="SUPFAM" id="SSF48452">
    <property type="entry name" value="TPR-like"/>
    <property type="match status" value="1"/>
</dbReference>
<sequence length="385" mass="43791">MTPHTLKTRNHSPLSQIVREYRDKFNLTQEQLAHDLSVDVRTLRRWESGETVLNDVRELRRVADLLGAEPERLGITKSTYTAVTLEQVDSMLEHIWYLIDVARSMEADMLITKLIQDLNAQLTDENVELLRRLAQALHLAGYVKSVTTRSNEAYHSLHQYAEMERVARLIQDDTLLNIALTYEGDMYCRGGNIQQGIQYLEAARDTTPRADTAARGNGIQLLGRAYLRVNQIKSFEQAMAQAEELSQQIDPRHSSTRGQYSLGTVYEEYGRSYTRLGKIQPAMDYLDKAEKTLEPTKHWEILIKTARAMALVRGGEIQSGVQLAVESVEQCREYGTVRLMERIYGIQNHIDRLTRDIGMVGAKLHEALDGPVEYAIKSDDSPTVL</sequence>
<accession>A0A5A5T6Z4</accession>
<proteinExistence type="predicted"/>
<dbReference type="CDD" id="cd00093">
    <property type="entry name" value="HTH_XRE"/>
    <property type="match status" value="1"/>
</dbReference>
<dbReference type="SMART" id="SM00530">
    <property type="entry name" value="HTH_XRE"/>
    <property type="match status" value="1"/>
</dbReference>
<dbReference type="AlphaFoldDB" id="A0A5A5T6Z4"/>
<dbReference type="OrthoDB" id="144949at2"/>
<keyword evidence="3" id="KW-1185">Reference proteome</keyword>
<dbReference type="Pfam" id="PF01381">
    <property type="entry name" value="HTH_3"/>
    <property type="match status" value="1"/>
</dbReference>
<organism evidence="2 3">
    <name type="scientific">Dictyobacter arantiisoli</name>
    <dbReference type="NCBI Taxonomy" id="2014874"/>
    <lineage>
        <taxon>Bacteria</taxon>
        <taxon>Bacillati</taxon>
        <taxon>Chloroflexota</taxon>
        <taxon>Ktedonobacteria</taxon>
        <taxon>Ktedonobacterales</taxon>
        <taxon>Dictyobacteraceae</taxon>
        <taxon>Dictyobacter</taxon>
    </lineage>
</organism>
<dbReference type="Proteomes" id="UP000322530">
    <property type="component" value="Unassembled WGS sequence"/>
</dbReference>
<reference evidence="2 3" key="1">
    <citation type="submission" date="2019-01" db="EMBL/GenBank/DDBJ databases">
        <title>Draft genome sequence of Dictyobacter sp. Uno17.</title>
        <authorList>
            <person name="Wang C.M."/>
            <person name="Zheng Y."/>
            <person name="Sakai Y."/>
            <person name="Abe K."/>
            <person name="Yokota A."/>
            <person name="Yabe S."/>
        </authorList>
    </citation>
    <scope>NUCLEOTIDE SEQUENCE [LARGE SCALE GENOMIC DNA]</scope>
    <source>
        <strain evidence="2 3">Uno17</strain>
    </source>
</reference>
<evidence type="ECO:0000313" key="3">
    <source>
        <dbReference type="Proteomes" id="UP000322530"/>
    </source>
</evidence>
<feature type="domain" description="HTH cro/C1-type" evidence="1">
    <location>
        <begin position="18"/>
        <end position="73"/>
    </location>
</feature>
<dbReference type="Gene3D" id="1.25.40.10">
    <property type="entry name" value="Tetratricopeptide repeat domain"/>
    <property type="match status" value="1"/>
</dbReference>
<dbReference type="RefSeq" id="WP_149400281.1">
    <property type="nucleotide sequence ID" value="NZ_BIXY01000007.1"/>
</dbReference>
<dbReference type="PROSITE" id="PS50943">
    <property type="entry name" value="HTH_CROC1"/>
    <property type="match status" value="1"/>
</dbReference>
<name>A0A5A5T6Z4_9CHLR</name>
<dbReference type="InterPro" id="IPR010982">
    <property type="entry name" value="Lambda_DNA-bd_dom_sf"/>
</dbReference>
<evidence type="ECO:0000259" key="1">
    <source>
        <dbReference type="PROSITE" id="PS50943"/>
    </source>
</evidence>
<dbReference type="EMBL" id="BIXY01000007">
    <property type="protein sequence ID" value="GCF07251.1"/>
    <property type="molecule type" value="Genomic_DNA"/>
</dbReference>
<protein>
    <recommendedName>
        <fullName evidence="1">HTH cro/C1-type domain-containing protein</fullName>
    </recommendedName>
</protein>
<dbReference type="GO" id="GO:0003677">
    <property type="term" value="F:DNA binding"/>
    <property type="evidence" value="ECO:0007669"/>
    <property type="project" value="InterPro"/>
</dbReference>